<dbReference type="AlphaFoldDB" id="W6NA49"/>
<feature type="compositionally biased region" description="Basic and acidic residues" evidence="1">
    <location>
        <begin position="148"/>
        <end position="161"/>
    </location>
</feature>
<reference evidence="2" key="1">
    <citation type="submission" date="2013-03" db="EMBL/GenBank/DDBJ databases">
        <authorList>
            <person name="Aslett M."/>
        </authorList>
    </citation>
    <scope>NUCLEOTIDE SEQUENCE [LARGE SCALE GENOMIC DNA]</scope>
    <source>
        <strain evidence="2">ISE/inbred ISE</strain>
    </source>
</reference>
<proteinExistence type="predicted"/>
<feature type="compositionally biased region" description="Basic and acidic residues" evidence="1">
    <location>
        <begin position="111"/>
        <end position="126"/>
    </location>
</feature>
<gene>
    <name evidence="2" type="ORF">HCOI_00396700</name>
</gene>
<sequence length="178" mass="20310">MDVDDEDNFELFKEILQKCKCRLRSLSKKFDELTASDRKAELDAIFALHKTIRISQLLLPDLKMWTMNGNTLNKLLSRCFAEEEGKIRHYGFICFKSFVFTINLARLNDAKKSNTDNSNEAKESDVNRSTVDNEEAEDNRNAVENVEANEKHKAVDNENRSAGDSGIPPVSYQVIGLF</sequence>
<comment type="caution">
    <text evidence="2">The sequence shown here is derived from an EMBL/GenBank/DDBJ whole genome shotgun (WGS) entry which is preliminary data.</text>
</comment>
<evidence type="ECO:0000256" key="1">
    <source>
        <dbReference type="SAM" id="MobiDB-lite"/>
    </source>
</evidence>
<protein>
    <submittedName>
        <fullName evidence="2">Uncharacterized protein</fullName>
    </submittedName>
</protein>
<reference evidence="2" key="2">
    <citation type="submission" date="2013-05" db="EMBL/GenBank/DDBJ databases">
        <title>The genome and transcriptome of Haemonchus contortus: a key model parasite for drug and vaccine discovery.</title>
        <authorList>
            <person name="Laing R."/>
            <person name="Kikuchi T."/>
            <person name="Martinelli A."/>
            <person name="Tsai I.J."/>
            <person name="Beech R.N."/>
            <person name="Redman E."/>
            <person name="Holroyd N."/>
            <person name="Bartley D.J."/>
            <person name="Beasley H."/>
            <person name="Britton C."/>
            <person name="Curran D."/>
            <person name="Devaney E."/>
            <person name="Gilabert A."/>
            <person name="Jackson F."/>
            <person name="Hunt M."/>
            <person name="Johnston S."/>
            <person name="Kryukov I."/>
            <person name="Li K."/>
            <person name="Morrison A.A."/>
            <person name="Reid A.J."/>
            <person name="Sargison N."/>
            <person name="Saunders G."/>
            <person name="Wasmuth J.D."/>
            <person name="Wolstenholme A."/>
            <person name="Berriman M."/>
            <person name="Gilleard J.S."/>
            <person name="Cotton J.A."/>
        </authorList>
    </citation>
    <scope>NUCLEOTIDE SEQUENCE [LARGE SCALE GENOMIC DNA]</scope>
    <source>
        <strain evidence="2">ISE/inbred ISE</strain>
    </source>
</reference>
<evidence type="ECO:0000313" key="2">
    <source>
        <dbReference type="EMBL" id="CDL93936.1"/>
    </source>
</evidence>
<feature type="region of interest" description="Disordered" evidence="1">
    <location>
        <begin position="111"/>
        <end position="166"/>
    </location>
</feature>
<accession>W6NA49</accession>
<dbReference type="EMBL" id="CAVP010053475">
    <property type="protein sequence ID" value="CDL93936.1"/>
    <property type="molecule type" value="Genomic_DNA"/>
</dbReference>
<organism evidence="2">
    <name type="scientific">Haemonchus contortus</name>
    <name type="common">Barber pole worm</name>
    <dbReference type="NCBI Taxonomy" id="6289"/>
    <lineage>
        <taxon>Eukaryota</taxon>
        <taxon>Metazoa</taxon>
        <taxon>Ecdysozoa</taxon>
        <taxon>Nematoda</taxon>
        <taxon>Chromadorea</taxon>
        <taxon>Rhabditida</taxon>
        <taxon>Rhabditina</taxon>
        <taxon>Rhabditomorpha</taxon>
        <taxon>Strongyloidea</taxon>
        <taxon>Trichostrongylidae</taxon>
        <taxon>Haemonchus</taxon>
    </lineage>
</organism>
<name>W6NA49_HAECO</name>